<dbReference type="Pfam" id="PF00069">
    <property type="entry name" value="Pkinase"/>
    <property type="match status" value="1"/>
</dbReference>
<organism evidence="13 14">
    <name type="scientific">Perkinsus chesapeaki</name>
    <name type="common">Clam parasite</name>
    <name type="synonym">Perkinsus andrewsi</name>
    <dbReference type="NCBI Taxonomy" id="330153"/>
    <lineage>
        <taxon>Eukaryota</taxon>
        <taxon>Sar</taxon>
        <taxon>Alveolata</taxon>
        <taxon>Perkinsozoa</taxon>
        <taxon>Perkinsea</taxon>
        <taxon>Perkinsida</taxon>
        <taxon>Perkinsidae</taxon>
        <taxon>Perkinsus</taxon>
    </lineage>
</organism>
<keyword evidence="2" id="KW-0723">Serine/threonine-protein kinase</keyword>
<dbReference type="InterPro" id="IPR011009">
    <property type="entry name" value="Kinase-like_dom_sf"/>
</dbReference>
<keyword evidence="4 9" id="KW-0547">Nucleotide-binding</keyword>
<dbReference type="Proteomes" id="UP000591131">
    <property type="component" value="Unassembled WGS sequence"/>
</dbReference>
<dbReference type="SMART" id="SM00220">
    <property type="entry name" value="S_TKc"/>
    <property type="match status" value="1"/>
</dbReference>
<evidence type="ECO:0000256" key="9">
    <source>
        <dbReference type="PROSITE-ProRule" id="PRU10141"/>
    </source>
</evidence>
<keyword evidence="5" id="KW-0418">Kinase</keyword>
<dbReference type="SUPFAM" id="SSF56112">
    <property type="entry name" value="Protein kinase-like (PK-like)"/>
    <property type="match status" value="1"/>
</dbReference>
<dbReference type="GO" id="GO:0005524">
    <property type="term" value="F:ATP binding"/>
    <property type="evidence" value="ECO:0007669"/>
    <property type="project" value="UniProtKB-UniRule"/>
</dbReference>
<evidence type="ECO:0000259" key="11">
    <source>
        <dbReference type="PROSITE" id="PS50006"/>
    </source>
</evidence>
<feature type="region of interest" description="Disordered" evidence="10">
    <location>
        <begin position="493"/>
        <end position="519"/>
    </location>
</feature>
<feature type="compositionally biased region" description="Low complexity" evidence="10">
    <location>
        <begin position="497"/>
        <end position="506"/>
    </location>
</feature>
<dbReference type="InterPro" id="IPR008271">
    <property type="entry name" value="Ser/Thr_kinase_AS"/>
</dbReference>
<dbReference type="OrthoDB" id="1714095at2759"/>
<feature type="region of interest" description="Disordered" evidence="10">
    <location>
        <begin position="1"/>
        <end position="25"/>
    </location>
</feature>
<evidence type="ECO:0000256" key="3">
    <source>
        <dbReference type="ARBA" id="ARBA00022679"/>
    </source>
</evidence>
<dbReference type="EMBL" id="JAAPAO010000477">
    <property type="protein sequence ID" value="KAF4658840.1"/>
    <property type="molecule type" value="Genomic_DNA"/>
</dbReference>
<name>A0A7J6LIJ1_PERCH</name>
<dbReference type="Gene3D" id="1.10.510.10">
    <property type="entry name" value="Transferase(Phosphotransferase) domain 1"/>
    <property type="match status" value="1"/>
</dbReference>
<dbReference type="PROSITE" id="PS50011">
    <property type="entry name" value="PROTEIN_KINASE_DOM"/>
    <property type="match status" value="1"/>
</dbReference>
<dbReference type="PROSITE" id="PS00108">
    <property type="entry name" value="PROTEIN_KINASE_ST"/>
    <property type="match status" value="1"/>
</dbReference>
<evidence type="ECO:0000313" key="13">
    <source>
        <dbReference type="EMBL" id="KAF4658840.1"/>
    </source>
</evidence>
<feature type="binding site" evidence="9">
    <location>
        <position position="96"/>
    </location>
    <ligand>
        <name>ATP</name>
        <dbReference type="ChEBI" id="CHEBI:30616"/>
    </ligand>
</feature>
<dbReference type="Gene3D" id="3.30.200.20">
    <property type="entry name" value="Phosphorylase Kinase, domain 1"/>
    <property type="match status" value="1"/>
</dbReference>
<feature type="region of interest" description="Disordered" evidence="10">
    <location>
        <begin position="372"/>
        <end position="465"/>
    </location>
</feature>
<evidence type="ECO:0000256" key="10">
    <source>
        <dbReference type="SAM" id="MobiDB-lite"/>
    </source>
</evidence>
<dbReference type="EC" id="2.7.11.1" evidence="1"/>
<keyword evidence="14" id="KW-1185">Reference proteome</keyword>
<evidence type="ECO:0000259" key="12">
    <source>
        <dbReference type="PROSITE" id="PS50011"/>
    </source>
</evidence>
<reference evidence="13 14" key="1">
    <citation type="submission" date="2020-04" db="EMBL/GenBank/DDBJ databases">
        <title>Perkinsus chesapeaki whole genome sequence.</title>
        <authorList>
            <person name="Bogema D.R."/>
        </authorList>
    </citation>
    <scope>NUCLEOTIDE SEQUENCE [LARGE SCALE GENOMIC DNA]</scope>
    <source>
        <strain evidence="13">ATCC PRA-425</strain>
    </source>
</reference>
<gene>
    <name evidence="13" type="ORF">FOL47_007806</name>
</gene>
<dbReference type="InterPro" id="IPR051824">
    <property type="entry name" value="LRR_Rcpt-Like_S/T_Kinase"/>
</dbReference>
<dbReference type="InterPro" id="IPR008984">
    <property type="entry name" value="SMAD_FHA_dom_sf"/>
</dbReference>
<evidence type="ECO:0000256" key="5">
    <source>
        <dbReference type="ARBA" id="ARBA00022777"/>
    </source>
</evidence>
<evidence type="ECO:0000256" key="2">
    <source>
        <dbReference type="ARBA" id="ARBA00022527"/>
    </source>
</evidence>
<feature type="region of interest" description="Disordered" evidence="10">
    <location>
        <begin position="901"/>
        <end position="953"/>
    </location>
</feature>
<comment type="catalytic activity">
    <reaction evidence="8">
        <text>L-seryl-[protein] + ATP = O-phospho-L-seryl-[protein] + ADP + H(+)</text>
        <dbReference type="Rhea" id="RHEA:17989"/>
        <dbReference type="Rhea" id="RHEA-COMP:9863"/>
        <dbReference type="Rhea" id="RHEA-COMP:11604"/>
        <dbReference type="ChEBI" id="CHEBI:15378"/>
        <dbReference type="ChEBI" id="CHEBI:29999"/>
        <dbReference type="ChEBI" id="CHEBI:30616"/>
        <dbReference type="ChEBI" id="CHEBI:83421"/>
        <dbReference type="ChEBI" id="CHEBI:456216"/>
        <dbReference type="EC" id="2.7.11.1"/>
    </reaction>
</comment>
<dbReference type="InterPro" id="IPR000253">
    <property type="entry name" value="FHA_dom"/>
</dbReference>
<comment type="catalytic activity">
    <reaction evidence="7">
        <text>L-threonyl-[protein] + ATP = O-phospho-L-threonyl-[protein] + ADP + H(+)</text>
        <dbReference type="Rhea" id="RHEA:46608"/>
        <dbReference type="Rhea" id="RHEA-COMP:11060"/>
        <dbReference type="Rhea" id="RHEA-COMP:11605"/>
        <dbReference type="ChEBI" id="CHEBI:15378"/>
        <dbReference type="ChEBI" id="CHEBI:30013"/>
        <dbReference type="ChEBI" id="CHEBI:30616"/>
        <dbReference type="ChEBI" id="CHEBI:61977"/>
        <dbReference type="ChEBI" id="CHEBI:456216"/>
        <dbReference type="EC" id="2.7.11.1"/>
    </reaction>
</comment>
<evidence type="ECO:0000256" key="4">
    <source>
        <dbReference type="ARBA" id="ARBA00022741"/>
    </source>
</evidence>
<comment type="caution">
    <text evidence="13">The sequence shown here is derived from an EMBL/GenBank/DDBJ whole genome shotgun (WGS) entry which is preliminary data.</text>
</comment>
<evidence type="ECO:0000256" key="1">
    <source>
        <dbReference type="ARBA" id="ARBA00012513"/>
    </source>
</evidence>
<dbReference type="InterPro" id="IPR017441">
    <property type="entry name" value="Protein_kinase_ATP_BS"/>
</dbReference>
<evidence type="ECO:0000256" key="8">
    <source>
        <dbReference type="ARBA" id="ARBA00048679"/>
    </source>
</evidence>
<dbReference type="PANTHER" id="PTHR48006:SF102">
    <property type="entry name" value="LEUCINE-RICH REPEAT-CONTAINING PROTEIN DDB_G0281931-RELATED"/>
    <property type="match status" value="1"/>
</dbReference>
<feature type="domain" description="FHA" evidence="11">
    <location>
        <begin position="554"/>
        <end position="619"/>
    </location>
</feature>
<dbReference type="GO" id="GO:0004674">
    <property type="term" value="F:protein serine/threonine kinase activity"/>
    <property type="evidence" value="ECO:0007669"/>
    <property type="project" value="UniProtKB-KW"/>
</dbReference>
<evidence type="ECO:0000256" key="6">
    <source>
        <dbReference type="ARBA" id="ARBA00022840"/>
    </source>
</evidence>
<accession>A0A7J6LIJ1</accession>
<evidence type="ECO:0000256" key="7">
    <source>
        <dbReference type="ARBA" id="ARBA00047899"/>
    </source>
</evidence>
<feature type="domain" description="Protein kinase" evidence="12">
    <location>
        <begin position="68"/>
        <end position="335"/>
    </location>
</feature>
<protein>
    <recommendedName>
        <fullName evidence="1">non-specific serine/threonine protein kinase</fullName>
        <ecNumber evidence="1">2.7.11.1</ecNumber>
    </recommendedName>
</protein>
<dbReference type="SUPFAM" id="SSF49879">
    <property type="entry name" value="SMAD/FHA domain"/>
    <property type="match status" value="1"/>
</dbReference>
<evidence type="ECO:0000313" key="14">
    <source>
        <dbReference type="Proteomes" id="UP000591131"/>
    </source>
</evidence>
<sequence>MDHFYSLPAVQESPPRMASQSPLADVSCSSSVARTSSVHEKRYHSDSNLNQISLEYAYTELAEATDNFDESAKLGSGSYGSVYKGTLQDGTEVAIKVVDLPNEAGFEDEVRVLSKFRHPNLVILMGFARNGSQRLLVYECLSGGDVSVRLQKCAREGVPFPWQLRLSIALDAACGLSHLHNAKPKVFHRDIKSPNILLDRNSTAKMADFGLACLSHGQSHKVKQASGTIGYACPYYIQRGVVTEASEVYSFGMVLLELLLNAPPACPGPKPGEILYLVNHLNGDLMRCLSMVDPRAGYPPNVAKQLAELALSCASMAEESRPTFVQVVKSLRAMLTAAEAAVTPQPSPALMIGGNTTSSAFPAAAHFNIQPGLFMPPHTGQSNNLSALSPSTPAQPFRPFSKFQIDQQSTNRQAGRQSPPPPPRASSSSQRSVHLPPPPPLSNTESSSATSAAAKEQLEHGMSTSAAAATAAGAAPAVATLLTLTCTQWDATRENASSSSVSSSSPSVPPSPSPSQQHQPPLIMQWEHKCQLPGELVREDCPRSTRIAAQYPPLRLGRNHQVALFDSLVSSPTLRTTISRDHLVFTFERCNSGTDQRHMVGVYVSNLSGNSVFINQSRLLVKGDKFGPLEDGTTITFVAVHGALDGGESGSGVSEEPTPFLTFRVDLGDSWLNKVGIMNCQQPRGEIGSQATSLTSEVEEGSLQPQEAGAPCVFALEVQAEKGDGEGLSIEHHSLDEALLVGRSRQPQLLWQLLKGEYNAVSREHFEIRTVKLLPYRDSTIDGGGGSGRVYGFKVKCLSCNGITLVEGGGGCKEGCEKPRKQTLSQNDPEVDLYHGDELAIADLTRFLFVDCINPPTSAVRPLTPKHLFDPQDENDAFARSGFQLVQDSKGVRVAATGDYVKASSSGGPKSSSKHRHSNQHNSTKSEENSSGRSSGRHSQQQSSSTQSKTGVSAWTKFSSVTGLFKNKGSSKHS</sequence>
<dbReference type="Gene3D" id="2.60.200.20">
    <property type="match status" value="1"/>
</dbReference>
<keyword evidence="3" id="KW-0808">Transferase</keyword>
<dbReference type="PANTHER" id="PTHR48006">
    <property type="entry name" value="LEUCINE-RICH REPEAT-CONTAINING PROTEIN DDB_G0281931-RELATED"/>
    <property type="match status" value="1"/>
</dbReference>
<feature type="compositionally biased region" description="Low complexity" evidence="10">
    <location>
        <begin position="931"/>
        <end position="949"/>
    </location>
</feature>
<dbReference type="AlphaFoldDB" id="A0A7J6LIJ1"/>
<dbReference type="InterPro" id="IPR000719">
    <property type="entry name" value="Prot_kinase_dom"/>
</dbReference>
<dbReference type="PROSITE" id="PS50006">
    <property type="entry name" value="FHA_DOMAIN"/>
    <property type="match status" value="1"/>
</dbReference>
<proteinExistence type="predicted"/>
<feature type="compositionally biased region" description="Polar residues" evidence="10">
    <location>
        <begin position="379"/>
        <end position="394"/>
    </location>
</feature>
<dbReference type="PROSITE" id="PS00107">
    <property type="entry name" value="PROTEIN_KINASE_ATP"/>
    <property type="match status" value="1"/>
</dbReference>
<keyword evidence="6 9" id="KW-0067">ATP-binding</keyword>